<keyword evidence="3" id="KW-1185">Reference proteome</keyword>
<reference evidence="2 3" key="1">
    <citation type="journal article" date="2014" name="PLoS ONE">
        <title>Global Analysis of Gene Expression Profiles in Physic Nut (Jatropha curcas L.) Seedlings Exposed to Salt Stress.</title>
        <authorList>
            <person name="Zhang L."/>
            <person name="Zhang C."/>
            <person name="Wu P."/>
            <person name="Chen Y."/>
            <person name="Li M."/>
            <person name="Jiang H."/>
            <person name="Wu G."/>
        </authorList>
    </citation>
    <scope>NUCLEOTIDE SEQUENCE [LARGE SCALE GENOMIC DNA]</scope>
    <source>
        <strain evidence="3">cv. GZQX0401</strain>
        <tissue evidence="2">Young leaves</tissue>
    </source>
</reference>
<protein>
    <submittedName>
        <fullName evidence="2">Uncharacterized protein</fullName>
    </submittedName>
</protein>
<keyword evidence="1" id="KW-0472">Membrane</keyword>
<keyword evidence="1" id="KW-0812">Transmembrane</keyword>
<dbReference type="OrthoDB" id="675983at2759"/>
<organism evidence="2 3">
    <name type="scientific">Jatropha curcas</name>
    <name type="common">Barbados nut</name>
    <dbReference type="NCBI Taxonomy" id="180498"/>
    <lineage>
        <taxon>Eukaryota</taxon>
        <taxon>Viridiplantae</taxon>
        <taxon>Streptophyta</taxon>
        <taxon>Embryophyta</taxon>
        <taxon>Tracheophyta</taxon>
        <taxon>Spermatophyta</taxon>
        <taxon>Magnoliopsida</taxon>
        <taxon>eudicotyledons</taxon>
        <taxon>Gunneridae</taxon>
        <taxon>Pentapetalae</taxon>
        <taxon>rosids</taxon>
        <taxon>fabids</taxon>
        <taxon>Malpighiales</taxon>
        <taxon>Euphorbiaceae</taxon>
        <taxon>Crotonoideae</taxon>
        <taxon>Jatropheae</taxon>
        <taxon>Jatropha</taxon>
    </lineage>
</organism>
<evidence type="ECO:0000313" key="3">
    <source>
        <dbReference type="Proteomes" id="UP000027138"/>
    </source>
</evidence>
<sequence length="72" mass="8508">MAKKALWSFKKVGIKKDQLWPWKVSISSFKWKPIGFQLKIIDNLVFRFLYVVEAIVLVSTLCFFYLCCGCHF</sequence>
<name>A0A067LCM4_JATCU</name>
<dbReference type="EMBL" id="KK914220">
    <property type="protein sequence ID" value="KDP46157.1"/>
    <property type="molecule type" value="Genomic_DNA"/>
</dbReference>
<proteinExistence type="predicted"/>
<dbReference type="PANTHER" id="PTHR33726">
    <property type="entry name" value="TRANSMEMBRANE PROTEIN"/>
    <property type="match status" value="1"/>
</dbReference>
<evidence type="ECO:0000256" key="1">
    <source>
        <dbReference type="SAM" id="Phobius"/>
    </source>
</evidence>
<dbReference type="AlphaFoldDB" id="A0A067LCM4"/>
<gene>
    <name evidence="2" type="ORF">JCGZ_06668</name>
</gene>
<feature type="transmembrane region" description="Helical" evidence="1">
    <location>
        <begin position="44"/>
        <end position="66"/>
    </location>
</feature>
<accession>A0A067LCM4</accession>
<keyword evidence="1" id="KW-1133">Transmembrane helix</keyword>
<dbReference type="Proteomes" id="UP000027138">
    <property type="component" value="Unassembled WGS sequence"/>
</dbReference>
<dbReference type="PANTHER" id="PTHR33726:SF8">
    <property type="entry name" value="TRANSMEMBRANE PROTEIN"/>
    <property type="match status" value="1"/>
</dbReference>
<evidence type="ECO:0000313" key="2">
    <source>
        <dbReference type="EMBL" id="KDP46157.1"/>
    </source>
</evidence>
<dbReference type="STRING" id="180498.A0A067LCM4"/>